<organism evidence="3 4">
    <name type="scientific">Aquirufa regiilacus</name>
    <dbReference type="NCBI Taxonomy" id="3024868"/>
    <lineage>
        <taxon>Bacteria</taxon>
        <taxon>Pseudomonadati</taxon>
        <taxon>Bacteroidota</taxon>
        <taxon>Cytophagia</taxon>
        <taxon>Cytophagales</taxon>
        <taxon>Flectobacillaceae</taxon>
        <taxon>Aquirufa</taxon>
    </lineage>
</organism>
<feature type="domain" description="AB hydrolase-1" evidence="2">
    <location>
        <begin position="47"/>
        <end position="152"/>
    </location>
</feature>
<keyword evidence="3" id="KW-0378">Hydrolase</keyword>
<keyword evidence="4" id="KW-1185">Reference proteome</keyword>
<dbReference type="EMBL" id="JAVNWW010000003">
    <property type="protein sequence ID" value="MDU0808941.1"/>
    <property type="molecule type" value="Genomic_DNA"/>
</dbReference>
<evidence type="ECO:0000259" key="2">
    <source>
        <dbReference type="Pfam" id="PF00561"/>
    </source>
</evidence>
<accession>A0ABU3TSU4</accession>
<dbReference type="InterPro" id="IPR000073">
    <property type="entry name" value="AB_hydrolase_1"/>
</dbReference>
<dbReference type="SUPFAM" id="SSF53474">
    <property type="entry name" value="alpha/beta-Hydrolases"/>
    <property type="match status" value="1"/>
</dbReference>
<keyword evidence="1" id="KW-0732">Signal</keyword>
<dbReference type="PANTHER" id="PTHR43433">
    <property type="entry name" value="HYDROLASE, ALPHA/BETA FOLD FAMILY PROTEIN"/>
    <property type="match status" value="1"/>
</dbReference>
<evidence type="ECO:0000313" key="4">
    <source>
        <dbReference type="Proteomes" id="UP001249959"/>
    </source>
</evidence>
<comment type="caution">
    <text evidence="3">The sequence shown here is derived from an EMBL/GenBank/DDBJ whole genome shotgun (WGS) entry which is preliminary data.</text>
</comment>
<dbReference type="Proteomes" id="UP001249959">
    <property type="component" value="Unassembled WGS sequence"/>
</dbReference>
<name>A0ABU3TSU4_9BACT</name>
<dbReference type="RefSeq" id="WP_315577195.1">
    <property type="nucleotide sequence ID" value="NZ_JARDXH010000006.1"/>
</dbReference>
<protein>
    <submittedName>
        <fullName evidence="3">Alpha/beta hydrolase</fullName>
    </submittedName>
</protein>
<dbReference type="InterPro" id="IPR050471">
    <property type="entry name" value="AB_hydrolase"/>
</dbReference>
<dbReference type="Pfam" id="PF00561">
    <property type="entry name" value="Abhydrolase_1"/>
    <property type="match status" value="1"/>
</dbReference>
<dbReference type="PANTHER" id="PTHR43433:SF5">
    <property type="entry name" value="AB HYDROLASE-1 DOMAIN-CONTAINING PROTEIN"/>
    <property type="match status" value="1"/>
</dbReference>
<dbReference type="InterPro" id="IPR029058">
    <property type="entry name" value="AB_hydrolase_fold"/>
</dbReference>
<evidence type="ECO:0000313" key="3">
    <source>
        <dbReference type="EMBL" id="MDU0808941.1"/>
    </source>
</evidence>
<dbReference type="Gene3D" id="3.40.50.1820">
    <property type="entry name" value="alpha/beta hydrolase"/>
    <property type="match status" value="1"/>
</dbReference>
<proteinExistence type="predicted"/>
<evidence type="ECO:0000256" key="1">
    <source>
        <dbReference type="SAM" id="SignalP"/>
    </source>
</evidence>
<feature type="chain" id="PRO_5045175136" evidence="1">
    <location>
        <begin position="17"/>
        <end position="273"/>
    </location>
</feature>
<reference evidence="3 4" key="1">
    <citation type="submission" date="2023-09" db="EMBL/GenBank/DDBJ databases">
        <title>Aquirufa genomes.</title>
        <authorList>
            <person name="Pitt A."/>
        </authorList>
    </citation>
    <scope>NUCLEOTIDE SEQUENCE [LARGE SCALE GENOMIC DNA]</scope>
    <source>
        <strain evidence="3 4">LEOWEIH-7C</strain>
    </source>
</reference>
<gene>
    <name evidence="3" type="ORF">PQG45_07830</name>
</gene>
<dbReference type="GO" id="GO:0016787">
    <property type="term" value="F:hydrolase activity"/>
    <property type="evidence" value="ECO:0007669"/>
    <property type="project" value="UniProtKB-KW"/>
</dbReference>
<sequence length="273" mass="30554">MKLSICFLLFATSVLAQKPFGQNPQVGKYATIRGFNMYYESYGSGEPLLLIHGNSGSIADFTNQIPFFSQHYRVIIADNRSHGKSIDTKDSLSYEMMADDFAGLLDHLKIDSAQVIGWSDGGINGLLLASRHPKKVKKLAITGANLTPDAGVSVDPWVVENENHYVDSLSHLPASLENKRLIKLHHMMQVQPQIRPSVLAKIQCPTLVIGGDHDVIVPRHTLEIAELIPKSYLWILPNSGHSTPIYYKDIFNSIVLDFLKSPYRKIEKHAKFF</sequence>
<feature type="signal peptide" evidence="1">
    <location>
        <begin position="1"/>
        <end position="16"/>
    </location>
</feature>